<evidence type="ECO:0000256" key="1">
    <source>
        <dbReference type="SAM" id="Phobius"/>
    </source>
</evidence>
<keyword evidence="1" id="KW-0472">Membrane</keyword>
<keyword evidence="1" id="KW-0812">Transmembrane</keyword>
<accession>A0A4D7JD77</accession>
<dbReference type="AlphaFoldDB" id="A0A4D7JD77"/>
<feature type="transmembrane region" description="Helical" evidence="1">
    <location>
        <begin position="6"/>
        <end position="29"/>
    </location>
</feature>
<dbReference type="EMBL" id="CP028923">
    <property type="protein sequence ID" value="QCK14269.1"/>
    <property type="molecule type" value="Genomic_DNA"/>
</dbReference>
<sequence length="67" mass="7986">MAILALYYFTNIHLGLYLGVFFAFSFIYWPIIDKKRLKALGIYKGEGYLKFTFITRFKHYSKIMFGV</sequence>
<protein>
    <submittedName>
        <fullName evidence="2">Uncharacterized protein</fullName>
    </submittedName>
</protein>
<proteinExistence type="predicted"/>
<organism evidence="2 3">
    <name type="scientific">Mangrovivirga cuniculi</name>
    <dbReference type="NCBI Taxonomy" id="2715131"/>
    <lineage>
        <taxon>Bacteria</taxon>
        <taxon>Pseudomonadati</taxon>
        <taxon>Bacteroidota</taxon>
        <taxon>Cytophagia</taxon>
        <taxon>Cytophagales</taxon>
        <taxon>Mangrovivirgaceae</taxon>
        <taxon>Mangrovivirga</taxon>
    </lineage>
</organism>
<keyword evidence="1" id="KW-1133">Transmembrane helix</keyword>
<dbReference type="KEGG" id="fpf:DCC35_05680"/>
<keyword evidence="3" id="KW-1185">Reference proteome</keyword>
<name>A0A4D7JD77_9BACT</name>
<reference evidence="2 3" key="1">
    <citation type="submission" date="2018-04" db="EMBL/GenBank/DDBJ databases">
        <title>Complete genome uncultured novel isolate.</title>
        <authorList>
            <person name="Merlino G."/>
        </authorList>
    </citation>
    <scope>NUCLEOTIDE SEQUENCE [LARGE SCALE GENOMIC DNA]</scope>
    <source>
        <strain evidence="3">R1DC9</strain>
    </source>
</reference>
<gene>
    <name evidence="2" type="ORF">DCC35_05680</name>
</gene>
<evidence type="ECO:0000313" key="2">
    <source>
        <dbReference type="EMBL" id="QCK14269.1"/>
    </source>
</evidence>
<evidence type="ECO:0000313" key="3">
    <source>
        <dbReference type="Proteomes" id="UP000298616"/>
    </source>
</evidence>
<dbReference type="Proteomes" id="UP000298616">
    <property type="component" value="Chromosome"/>
</dbReference>